<feature type="signal peptide" evidence="1">
    <location>
        <begin position="1"/>
        <end position="18"/>
    </location>
</feature>
<dbReference type="EMBL" id="JAANHS010000005">
    <property type="protein sequence ID" value="NHB76685.1"/>
    <property type="molecule type" value="Genomic_DNA"/>
</dbReference>
<keyword evidence="3" id="KW-1185">Reference proteome</keyword>
<proteinExistence type="predicted"/>
<accession>A0ABX0G609</accession>
<reference evidence="2 3" key="1">
    <citation type="journal article" date="2022" name="Microorganisms">
        <title>Genome Sequence and Characterization of a Xanthorhodopsin-Containing, Aerobic Anoxygenic Phototrophic Rhodobacter Species, Isolated from Mesophilic Conditions at Yellowstone National Park.</title>
        <authorList>
            <person name="Kyndt J.A."/>
            <person name="Robertson S."/>
            <person name="Shoffstall I.B."/>
            <person name="Ramaley R.F."/>
            <person name="Meyer T.E."/>
        </authorList>
    </citation>
    <scope>NUCLEOTIDE SEQUENCE [LARGE SCALE GENOMIC DNA]</scope>
    <source>
        <strain evidence="2 3">M37P</strain>
    </source>
</reference>
<protein>
    <submittedName>
        <fullName evidence="2">Uncharacterized protein</fullName>
    </submittedName>
</protein>
<dbReference type="RefSeq" id="WP_166402731.1">
    <property type="nucleotide sequence ID" value="NZ_JAANHS010000005.1"/>
</dbReference>
<evidence type="ECO:0000313" key="3">
    <source>
        <dbReference type="Proteomes" id="UP001515660"/>
    </source>
</evidence>
<name>A0ABX0G609_9RHOB</name>
<dbReference type="Proteomes" id="UP001515660">
    <property type="component" value="Unassembled WGS sequence"/>
</dbReference>
<keyword evidence="1" id="KW-0732">Signal</keyword>
<evidence type="ECO:0000313" key="2">
    <source>
        <dbReference type="EMBL" id="NHB76685.1"/>
    </source>
</evidence>
<organism evidence="2 3">
    <name type="scientific">Rhodobacter calidifons</name>
    <dbReference type="NCBI Taxonomy" id="2715277"/>
    <lineage>
        <taxon>Bacteria</taxon>
        <taxon>Pseudomonadati</taxon>
        <taxon>Pseudomonadota</taxon>
        <taxon>Alphaproteobacteria</taxon>
        <taxon>Rhodobacterales</taxon>
        <taxon>Rhodobacter group</taxon>
        <taxon>Rhodobacter</taxon>
    </lineage>
</organism>
<feature type="chain" id="PRO_5045342180" evidence="1">
    <location>
        <begin position="19"/>
        <end position="131"/>
    </location>
</feature>
<gene>
    <name evidence="2" type="ORF">G8O29_08005</name>
</gene>
<sequence length="131" mass="13843">MRGLPCLLVALAAGPVCAEDPVTAEEFDALTLGRSMTWSEFGAVYGVEQYLPGRRVRWAAVGAECTAGHWYADGPAICFKYETDSEPDCWIITRTADGFDALYTAHPPGTPPVTIAETPDPPACPGPGIGA</sequence>
<evidence type="ECO:0000256" key="1">
    <source>
        <dbReference type="SAM" id="SignalP"/>
    </source>
</evidence>
<comment type="caution">
    <text evidence="2">The sequence shown here is derived from an EMBL/GenBank/DDBJ whole genome shotgun (WGS) entry which is preliminary data.</text>
</comment>